<dbReference type="PANTHER" id="PTHR43248:SF25">
    <property type="entry name" value="AB HYDROLASE-1 DOMAIN-CONTAINING PROTEIN-RELATED"/>
    <property type="match status" value="1"/>
</dbReference>
<sequence>MARGPALAAALWVLARYAGQHFNNCVFSWTRGVKDIMKSWNGHDDARMARQRAPAGTRFLTAAFAAVVVIAGLDTIFPSLKNHLIPEQGSQPPSGPGHVAKSFQWSQVTPQTYLEFNECFDGFECAKLSLPLDYFNGTYPDDTVNIAIAKLPAKVSVDDPRYGGPILLNPGGPGGPGALFALMIANSLQFVVDGASDPDLAGKDARFFDIIGFDPRGIGETEPAATCISDPASAWSWRLRETEEGILGSSDAALGRLWSMTQAFGSSCKQALDAEDGPDIKQYMTTAFVARDMLEIVEKHAEYVARAAHNNGRRSGCRNAGHENHDSGKAKLQYWGFSYGTLLGSTFASMFPDRVGRVVLDGVVHDYDYNHSLGNGSLIDNDKAMDSFYSYCLLSGVEACPLAENATTLTEIKDRAERIVKSLYHNPFILSSAEGPEVLTYSDVKATVFSTIYQPQISFPALGNLLPQIEAGSGDLIDLLRGSFRYAHTLTCGINGSVAGPISYTGDVPTFAILCADGIDQQDVGIDEFVEYWNLLRSMSTAAGDIWAMLKMKCAAWKIRASHKFEGDFGANTSNPILFISNTADPVTPLRSGRLMQSKFPNSALLINDQAGHCSFSATNLCAYERIRGYFQTGTLPAPNTLCVPPPSAYSLNSTDAKSPFYDPSLEVGFQIIMDTDISTEQRKIHSAAKMLQRVMAESKAFGFNGLISNMKGTKFQTMAAAKYLD</sequence>
<reference evidence="4" key="2">
    <citation type="submission" date="2020-09" db="EMBL/GenBank/DDBJ databases">
        <title>Reference genome assembly for Australian Ascochyta lentis isolate Al4.</title>
        <authorList>
            <person name="Lee R.C."/>
            <person name="Farfan-Caceres L.M."/>
            <person name="Debler J.W."/>
            <person name="Williams A.H."/>
            <person name="Henares B.M."/>
        </authorList>
    </citation>
    <scope>NUCLEOTIDE SEQUENCE</scope>
    <source>
        <strain evidence="4">Al4</strain>
    </source>
</reference>
<reference evidence="4" key="1">
    <citation type="submission" date="2018-12" db="EMBL/GenBank/DDBJ databases">
        <authorList>
            <person name="Syme R.A."/>
            <person name="Farfan-Caceres L."/>
            <person name="Lichtenzveig J."/>
        </authorList>
    </citation>
    <scope>NUCLEOTIDE SEQUENCE</scope>
    <source>
        <strain evidence="4">Al4</strain>
    </source>
</reference>
<dbReference type="Pfam" id="PF08386">
    <property type="entry name" value="Abhydrolase_4"/>
    <property type="match status" value="1"/>
</dbReference>
<keyword evidence="2" id="KW-0378">Hydrolase</keyword>
<evidence type="ECO:0000313" key="4">
    <source>
        <dbReference type="EMBL" id="KAF9699615.1"/>
    </source>
</evidence>
<dbReference type="Gene3D" id="3.40.50.1820">
    <property type="entry name" value="alpha/beta hydrolase"/>
    <property type="match status" value="2"/>
</dbReference>
<dbReference type="InterPro" id="IPR029058">
    <property type="entry name" value="AB_hydrolase_fold"/>
</dbReference>
<dbReference type="GO" id="GO:0016787">
    <property type="term" value="F:hydrolase activity"/>
    <property type="evidence" value="ECO:0007669"/>
    <property type="project" value="UniProtKB-KW"/>
</dbReference>
<dbReference type="SUPFAM" id="SSF53474">
    <property type="entry name" value="alpha/beta-Hydrolases"/>
    <property type="match status" value="1"/>
</dbReference>
<name>A0A8H7J7P6_9PLEO</name>
<dbReference type="EMBL" id="RZGK01000004">
    <property type="protein sequence ID" value="KAF9699615.1"/>
    <property type="molecule type" value="Genomic_DNA"/>
</dbReference>
<dbReference type="AlphaFoldDB" id="A0A8H7J7P6"/>
<dbReference type="OrthoDB" id="425534at2759"/>
<dbReference type="InterPro" id="IPR051601">
    <property type="entry name" value="Serine_prot/Carboxylest_S33"/>
</dbReference>
<accession>A0A8H7J7P6</accession>
<keyword evidence="5" id="KW-1185">Reference proteome</keyword>
<dbReference type="InterPro" id="IPR013595">
    <property type="entry name" value="Pept_S33_TAP-like_C"/>
</dbReference>
<protein>
    <recommendedName>
        <fullName evidence="3">Peptidase S33 tripeptidyl aminopeptidase-like C-terminal domain-containing protein</fullName>
    </recommendedName>
</protein>
<evidence type="ECO:0000256" key="1">
    <source>
        <dbReference type="ARBA" id="ARBA00010088"/>
    </source>
</evidence>
<feature type="domain" description="Peptidase S33 tripeptidyl aminopeptidase-like C-terminal" evidence="3">
    <location>
        <begin position="542"/>
        <end position="643"/>
    </location>
</feature>
<evidence type="ECO:0000313" key="5">
    <source>
        <dbReference type="Proteomes" id="UP000651452"/>
    </source>
</evidence>
<evidence type="ECO:0000259" key="3">
    <source>
        <dbReference type="Pfam" id="PF08386"/>
    </source>
</evidence>
<evidence type="ECO:0000256" key="2">
    <source>
        <dbReference type="ARBA" id="ARBA00022801"/>
    </source>
</evidence>
<gene>
    <name evidence="4" type="ORF">EKO04_002607</name>
</gene>
<dbReference type="PANTHER" id="PTHR43248">
    <property type="entry name" value="2-SUCCINYL-6-HYDROXY-2,4-CYCLOHEXADIENE-1-CARBOXYLATE SYNTHASE"/>
    <property type="match status" value="1"/>
</dbReference>
<dbReference type="Proteomes" id="UP000651452">
    <property type="component" value="Unassembled WGS sequence"/>
</dbReference>
<comment type="caution">
    <text evidence="4">The sequence shown here is derived from an EMBL/GenBank/DDBJ whole genome shotgun (WGS) entry which is preliminary data.</text>
</comment>
<comment type="similarity">
    <text evidence="1">Belongs to the peptidase S33 family.</text>
</comment>
<organism evidence="4 5">
    <name type="scientific">Ascochyta lentis</name>
    <dbReference type="NCBI Taxonomy" id="205686"/>
    <lineage>
        <taxon>Eukaryota</taxon>
        <taxon>Fungi</taxon>
        <taxon>Dikarya</taxon>
        <taxon>Ascomycota</taxon>
        <taxon>Pezizomycotina</taxon>
        <taxon>Dothideomycetes</taxon>
        <taxon>Pleosporomycetidae</taxon>
        <taxon>Pleosporales</taxon>
        <taxon>Pleosporineae</taxon>
        <taxon>Didymellaceae</taxon>
        <taxon>Ascochyta</taxon>
    </lineage>
</organism>
<proteinExistence type="inferred from homology"/>